<evidence type="ECO:0000256" key="1">
    <source>
        <dbReference type="ARBA" id="ARBA00004613"/>
    </source>
</evidence>
<dbReference type="EMBL" id="CP108021">
    <property type="protein sequence ID" value="WUM20146.1"/>
    <property type="molecule type" value="Genomic_DNA"/>
</dbReference>
<comment type="similarity">
    <text evidence="2 8">Belongs to the cutinase family.</text>
</comment>
<keyword evidence="3 8" id="KW-0719">Serine esterase</keyword>
<dbReference type="SUPFAM" id="SSF53474">
    <property type="entry name" value="alpha/beta-Hydrolases"/>
    <property type="match status" value="1"/>
</dbReference>
<evidence type="ECO:0000256" key="3">
    <source>
        <dbReference type="ARBA" id="ARBA00022487"/>
    </source>
</evidence>
<evidence type="ECO:0000313" key="9">
    <source>
        <dbReference type="EMBL" id="WUM20146.1"/>
    </source>
</evidence>
<evidence type="ECO:0000313" key="10">
    <source>
        <dbReference type="Proteomes" id="UP001432128"/>
    </source>
</evidence>
<dbReference type="InterPro" id="IPR000675">
    <property type="entry name" value="Cutinase/axe"/>
</dbReference>
<dbReference type="GO" id="GO:0005576">
    <property type="term" value="C:extracellular region"/>
    <property type="evidence" value="ECO:0007669"/>
    <property type="project" value="UniProtKB-SubCell"/>
</dbReference>
<evidence type="ECO:0000256" key="6">
    <source>
        <dbReference type="ARBA" id="ARBA00022801"/>
    </source>
</evidence>
<organism evidence="9 10">
    <name type="scientific">Williamsia herbipolensis</name>
    <dbReference type="NCBI Taxonomy" id="1603258"/>
    <lineage>
        <taxon>Bacteria</taxon>
        <taxon>Bacillati</taxon>
        <taxon>Actinomycetota</taxon>
        <taxon>Actinomycetes</taxon>
        <taxon>Mycobacteriales</taxon>
        <taxon>Nocardiaceae</taxon>
        <taxon>Williamsia</taxon>
    </lineage>
</organism>
<evidence type="ECO:0000256" key="7">
    <source>
        <dbReference type="ARBA" id="ARBA00023157"/>
    </source>
</evidence>
<dbReference type="EC" id="3.1.1.-" evidence="8"/>
<feature type="chain" id="PRO_5043094243" description="Cutinase" evidence="8">
    <location>
        <begin position="28"/>
        <end position="235"/>
    </location>
</feature>
<name>A0AAU4K2D4_9NOCA</name>
<keyword evidence="10" id="KW-1185">Reference proteome</keyword>
<evidence type="ECO:0000256" key="5">
    <source>
        <dbReference type="ARBA" id="ARBA00022729"/>
    </source>
</evidence>
<comment type="function">
    <text evidence="8">Catalyzes the hydrolysis of complex carboxylic polyesters found in the cell wall of plants. Degrades cutin, a macromolecule that forms the structure of the plant cuticle.</text>
</comment>
<keyword evidence="4 8" id="KW-0964">Secreted</keyword>
<keyword evidence="5 8" id="KW-0732">Signal</keyword>
<dbReference type="KEGG" id="whr:OG579_21090"/>
<dbReference type="InterPro" id="IPR043580">
    <property type="entry name" value="CUTINASE_1"/>
</dbReference>
<dbReference type="PANTHER" id="PTHR33630">
    <property type="entry name" value="CUTINASE RV1984C-RELATED-RELATED"/>
    <property type="match status" value="1"/>
</dbReference>
<proteinExistence type="inferred from homology"/>
<sequence>MLKRSFMAILCGVIAAVGLSATTTVTAASAAPSCANVEVLFARGTAEPAPPVGLTGLSFGQALRGALPGKSVVVRGVNYPASANFRDRIGLAQTVINGVKDTQNRITFLARTCPQTRIVLGGYSQGAVVAGYAIAPRVTLPAQYRGSAPTPLPASVARNVAAVVLFAPPSARFLRDAQAPAIEVGPLYQGKTIRYCIAGDTICNGAPLGQPNGLHVLYAVNGDTVNAAGRVAARI</sequence>
<keyword evidence="6 8" id="KW-0378">Hydrolase</keyword>
<dbReference type="AlphaFoldDB" id="A0AAU4K2D4"/>
<dbReference type="Proteomes" id="UP001432128">
    <property type="component" value="Chromosome"/>
</dbReference>
<evidence type="ECO:0000256" key="2">
    <source>
        <dbReference type="ARBA" id="ARBA00007534"/>
    </source>
</evidence>
<accession>A0AAU4K2D4</accession>
<dbReference type="InterPro" id="IPR029058">
    <property type="entry name" value="AB_hydrolase_fold"/>
</dbReference>
<dbReference type="SMART" id="SM01110">
    <property type="entry name" value="Cutinase"/>
    <property type="match status" value="1"/>
</dbReference>
<dbReference type="PANTHER" id="PTHR33630:SF9">
    <property type="entry name" value="CUTINASE 4"/>
    <property type="match status" value="1"/>
</dbReference>
<evidence type="ECO:0000256" key="4">
    <source>
        <dbReference type="ARBA" id="ARBA00022525"/>
    </source>
</evidence>
<dbReference type="RefSeq" id="WP_328857541.1">
    <property type="nucleotide sequence ID" value="NZ_CP108021.1"/>
</dbReference>
<dbReference type="PROSITE" id="PS00155">
    <property type="entry name" value="CUTINASE_1"/>
    <property type="match status" value="1"/>
</dbReference>
<reference evidence="9 10" key="1">
    <citation type="submission" date="2022-10" db="EMBL/GenBank/DDBJ databases">
        <title>The complete genomes of actinobacterial strains from the NBC collection.</title>
        <authorList>
            <person name="Joergensen T.S."/>
            <person name="Alvarez Arevalo M."/>
            <person name="Sterndorff E.B."/>
            <person name="Faurdal D."/>
            <person name="Vuksanovic O."/>
            <person name="Mourched A.-S."/>
            <person name="Charusanti P."/>
            <person name="Shaw S."/>
            <person name="Blin K."/>
            <person name="Weber T."/>
        </authorList>
    </citation>
    <scope>NUCLEOTIDE SEQUENCE [LARGE SCALE GENOMIC DNA]</scope>
    <source>
        <strain evidence="9 10">NBC_00319</strain>
    </source>
</reference>
<feature type="signal peptide" evidence="8">
    <location>
        <begin position="1"/>
        <end position="27"/>
    </location>
</feature>
<protein>
    <recommendedName>
        <fullName evidence="8">Cutinase</fullName>
        <ecNumber evidence="8">3.1.1.-</ecNumber>
    </recommendedName>
</protein>
<dbReference type="Pfam" id="PF01083">
    <property type="entry name" value="Cutinase"/>
    <property type="match status" value="1"/>
</dbReference>
<gene>
    <name evidence="9" type="ORF">OG579_21090</name>
</gene>
<comment type="subcellular location">
    <subcellularLocation>
        <location evidence="1 8">Secreted</location>
    </subcellularLocation>
</comment>
<evidence type="ECO:0000256" key="8">
    <source>
        <dbReference type="RuleBase" id="RU361263"/>
    </source>
</evidence>
<dbReference type="Gene3D" id="3.40.50.1820">
    <property type="entry name" value="alpha/beta hydrolase"/>
    <property type="match status" value="1"/>
</dbReference>
<keyword evidence="7" id="KW-1015">Disulfide bond</keyword>
<dbReference type="GO" id="GO:0052689">
    <property type="term" value="F:carboxylic ester hydrolase activity"/>
    <property type="evidence" value="ECO:0007669"/>
    <property type="project" value="UniProtKB-KW"/>
</dbReference>